<dbReference type="PANTHER" id="PTHR43352:SF1">
    <property type="entry name" value="ANTHRANILATE--COA LIGASE"/>
    <property type="match status" value="1"/>
</dbReference>
<evidence type="ECO:0000259" key="4">
    <source>
        <dbReference type="Pfam" id="PF13193"/>
    </source>
</evidence>
<evidence type="ECO:0000256" key="1">
    <source>
        <dbReference type="ARBA" id="ARBA00022598"/>
    </source>
</evidence>
<comment type="caution">
    <text evidence="5">The sequence shown here is derived from an EMBL/GenBank/DDBJ whole genome shotgun (WGS) entry which is preliminary data.</text>
</comment>
<protein>
    <submittedName>
        <fullName evidence="5">AMP-binding protein</fullName>
    </submittedName>
</protein>
<dbReference type="EMBL" id="VTUW01000056">
    <property type="protein sequence ID" value="KAA1177322.1"/>
    <property type="molecule type" value="Genomic_DNA"/>
</dbReference>
<dbReference type="Pfam" id="PF13193">
    <property type="entry name" value="AMP-binding_C"/>
    <property type="match status" value="1"/>
</dbReference>
<reference evidence="5 8" key="2">
    <citation type="submission" date="2019-09" db="EMBL/GenBank/DDBJ databases">
        <title>Whole genome sequence of Photorhabdus heterorhabditis strain ETL (Enterobacteriales: Enterobacteriaceae) a bacterial symbiont of Heterorhabditis zealandica strain ETL (Rhabditida: Heterorhabditidae).</title>
        <authorList>
            <person name="Lulamba T.E."/>
            <person name="Serepa-Dlamini M.H."/>
        </authorList>
    </citation>
    <scope>NUCLEOTIDE SEQUENCE [LARGE SCALE GENOMIC DNA]</scope>
    <source>
        <strain evidence="5 8">ETL</strain>
    </source>
</reference>
<dbReference type="RefSeq" id="WP_054478760.1">
    <property type="nucleotide sequence ID" value="NZ_CAWMRL010000025.1"/>
</dbReference>
<evidence type="ECO:0000313" key="7">
    <source>
        <dbReference type="Proteomes" id="UP000037727"/>
    </source>
</evidence>
<organism evidence="5 8">
    <name type="scientific">Photorhabdus heterorhabditis</name>
    <dbReference type="NCBI Taxonomy" id="880156"/>
    <lineage>
        <taxon>Bacteria</taxon>
        <taxon>Pseudomonadati</taxon>
        <taxon>Pseudomonadota</taxon>
        <taxon>Gammaproteobacteria</taxon>
        <taxon>Enterobacterales</taxon>
        <taxon>Morganellaceae</taxon>
        <taxon>Photorhabdus</taxon>
    </lineage>
</organism>
<keyword evidence="2" id="KW-1133">Transmembrane helix</keyword>
<gene>
    <name evidence="6" type="ORF">AM629_10630</name>
    <name evidence="5" type="ORF">F0L16_19440</name>
</gene>
<dbReference type="Gene3D" id="3.40.50.12780">
    <property type="entry name" value="N-terminal domain of ligase-like"/>
    <property type="match status" value="1"/>
</dbReference>
<name>A0A5B0VRK0_9GAMM</name>
<evidence type="ECO:0000313" key="5">
    <source>
        <dbReference type="EMBL" id="KAA1177322.1"/>
    </source>
</evidence>
<dbReference type="SUPFAM" id="SSF56801">
    <property type="entry name" value="Acetyl-CoA synthetase-like"/>
    <property type="match status" value="1"/>
</dbReference>
<dbReference type="InterPro" id="IPR025110">
    <property type="entry name" value="AMP-bd_C"/>
</dbReference>
<keyword evidence="7" id="KW-1185">Reference proteome</keyword>
<dbReference type="InterPro" id="IPR000873">
    <property type="entry name" value="AMP-dep_synth/lig_dom"/>
</dbReference>
<reference evidence="6 7" key="1">
    <citation type="submission" date="2015-09" db="EMBL/GenBank/DDBJ databases">
        <title>Draft genome sequence and assembly of Photorhabdus sp. VMG, a bacterial symbiont associated with Heterorhabditis zealandica.</title>
        <authorList>
            <person name="Naidoo S."/>
            <person name="Featherston J."/>
            <person name="Mothupi B."/>
            <person name="Gray V.M."/>
        </authorList>
    </citation>
    <scope>NUCLEOTIDE SEQUENCE [LARGE SCALE GENOMIC DNA]</scope>
    <source>
        <strain evidence="6 7">VMG</strain>
    </source>
</reference>
<dbReference type="InterPro" id="IPR020845">
    <property type="entry name" value="AMP-binding_CS"/>
</dbReference>
<dbReference type="Pfam" id="PF00501">
    <property type="entry name" value="AMP-binding"/>
    <property type="match status" value="1"/>
</dbReference>
<feature type="transmembrane region" description="Helical" evidence="2">
    <location>
        <begin position="224"/>
        <end position="245"/>
    </location>
</feature>
<dbReference type="GO" id="GO:0016878">
    <property type="term" value="F:acid-thiol ligase activity"/>
    <property type="evidence" value="ECO:0007669"/>
    <property type="project" value="TreeGrafter"/>
</dbReference>
<evidence type="ECO:0000313" key="6">
    <source>
        <dbReference type="EMBL" id="KOY62073.1"/>
    </source>
</evidence>
<dbReference type="GO" id="GO:0044550">
    <property type="term" value="P:secondary metabolite biosynthetic process"/>
    <property type="evidence" value="ECO:0007669"/>
    <property type="project" value="TreeGrafter"/>
</dbReference>
<evidence type="ECO:0000313" key="8">
    <source>
        <dbReference type="Proteomes" id="UP000322184"/>
    </source>
</evidence>
<dbReference type="PANTHER" id="PTHR43352">
    <property type="entry name" value="ACETYL-COA SYNTHETASE"/>
    <property type="match status" value="1"/>
</dbReference>
<dbReference type="InterPro" id="IPR042099">
    <property type="entry name" value="ANL_N_sf"/>
</dbReference>
<proteinExistence type="predicted"/>
<feature type="domain" description="AMP-binding enzyme C-terminal" evidence="4">
    <location>
        <begin position="429"/>
        <end position="509"/>
    </location>
</feature>
<dbReference type="AlphaFoldDB" id="A0A5B0VRK0"/>
<dbReference type="Proteomes" id="UP000322184">
    <property type="component" value="Unassembled WGS sequence"/>
</dbReference>
<dbReference type="OrthoDB" id="9803968at2"/>
<dbReference type="Proteomes" id="UP000037727">
    <property type="component" value="Unassembled WGS sequence"/>
</dbReference>
<feature type="domain" description="AMP-dependent synthetase/ligase" evidence="3">
    <location>
        <begin position="28"/>
        <end position="379"/>
    </location>
</feature>
<dbReference type="Gene3D" id="3.30.300.30">
    <property type="match status" value="1"/>
</dbReference>
<dbReference type="InterPro" id="IPR045851">
    <property type="entry name" value="AMP-bd_C_sf"/>
</dbReference>
<sequence length="527" mass="59022">MSNINFDDILNSNKIHLTDYLIYRHIRENNGDKIALIYRDKNISYHELAENISSVSFYLKNLNIINSTSPVIIALSDTPAFVITLFSIIACGGTAVLVNPLSSSDEISYMARKVEANMIVADIGIKEKLSTLDWSENILFSGDFYTYSGELEEKSKEYKVVFNTYPSLIFNQYAYVLCSSGTTGKPKAIPRRHKDILYCARAFANDILKMSSKDIVVAVPKLTFGYALGGSLLFSLIYGATCIIFPERTTHIKIAEIMKTNKPTMFLGTPRLISDILKNKENKELESLRIVTSAGEVLSKTILNKWSEVTETPLLDGFGSTEVGHIFLSNKPQDIQPETAGITLNGFETKIINDDGEISNDGVIGKLCIKGPSVANEYLNDAQNTKLSFSNGWHISNDLFKKENGRLIYIGRSDDMIKKGCGEWISPYEIESEVLKHDAIIECAVIGEKNSENVIILKACIVCKEHAEISINIEEEVCKITQEKWPDLPYKHISEIEILDCLPRNNSGKILRHKLSSKTLNEYSYNC</sequence>
<evidence type="ECO:0000259" key="3">
    <source>
        <dbReference type="Pfam" id="PF00501"/>
    </source>
</evidence>
<keyword evidence="1" id="KW-0436">Ligase</keyword>
<dbReference type="STRING" id="880156.AM629_10630"/>
<accession>A0A5B0VRK0</accession>
<keyword evidence="2" id="KW-0472">Membrane</keyword>
<keyword evidence="2" id="KW-0812">Transmembrane</keyword>
<evidence type="ECO:0000256" key="2">
    <source>
        <dbReference type="SAM" id="Phobius"/>
    </source>
</evidence>
<dbReference type="PROSITE" id="PS00455">
    <property type="entry name" value="AMP_BINDING"/>
    <property type="match status" value="1"/>
</dbReference>
<dbReference type="EMBL" id="LJCS01000025">
    <property type="protein sequence ID" value="KOY62073.1"/>
    <property type="molecule type" value="Genomic_DNA"/>
</dbReference>